<organism evidence="2 3">
    <name type="scientific">Agrilutibacter solisilvae</name>
    <dbReference type="NCBI Taxonomy" id="2763317"/>
    <lineage>
        <taxon>Bacteria</taxon>
        <taxon>Pseudomonadati</taxon>
        <taxon>Pseudomonadota</taxon>
        <taxon>Gammaproteobacteria</taxon>
        <taxon>Lysobacterales</taxon>
        <taxon>Lysobacteraceae</taxon>
        <taxon>Agrilutibacter</taxon>
    </lineage>
</organism>
<reference evidence="2 3" key="1">
    <citation type="submission" date="2021-03" db="EMBL/GenBank/DDBJ databases">
        <title>Lysobacter sp. nov. isolated from soil of gangwondo yeongwol, south Korea.</title>
        <authorList>
            <person name="Kim K.R."/>
            <person name="Kim K.H."/>
            <person name="Jeon C.O."/>
        </authorList>
    </citation>
    <scope>NUCLEOTIDE SEQUENCE [LARGE SCALE GENOMIC DNA]</scope>
    <source>
        <strain evidence="2 3">R19</strain>
    </source>
</reference>
<sequence>MKYAFLLLFVLATSPHATACSVVIFPPEYEFERSEIVLMARPVAISLRPKEAADLRYTGEFRETVQWEVLLSWKGELKSGDTFTTRRTFDASPCSYEIRLADRNTYLLYGNGSEPYKYFRLIPAQQSSRYMQHLSKRIVQ</sequence>
<evidence type="ECO:0008006" key="4">
    <source>
        <dbReference type="Google" id="ProtNLM"/>
    </source>
</evidence>
<evidence type="ECO:0000256" key="1">
    <source>
        <dbReference type="SAM" id="SignalP"/>
    </source>
</evidence>
<evidence type="ECO:0000313" key="2">
    <source>
        <dbReference type="EMBL" id="QSX79379.1"/>
    </source>
</evidence>
<dbReference type="RefSeq" id="WP_200616247.1">
    <property type="nucleotide sequence ID" value="NZ_CP071518.1"/>
</dbReference>
<proteinExistence type="predicted"/>
<protein>
    <recommendedName>
        <fullName evidence="4">Tissue inhibitor of metalloproteinase</fullName>
    </recommendedName>
</protein>
<dbReference type="InterPro" id="IPR008993">
    <property type="entry name" value="TIMP-like_OB-fold"/>
</dbReference>
<dbReference type="SUPFAM" id="SSF50242">
    <property type="entry name" value="TIMP-like"/>
    <property type="match status" value="1"/>
</dbReference>
<dbReference type="Proteomes" id="UP000639274">
    <property type="component" value="Chromosome"/>
</dbReference>
<keyword evidence="3" id="KW-1185">Reference proteome</keyword>
<feature type="chain" id="PRO_5037110793" description="Tissue inhibitor of metalloproteinase" evidence="1">
    <location>
        <begin position="20"/>
        <end position="140"/>
    </location>
</feature>
<feature type="signal peptide" evidence="1">
    <location>
        <begin position="1"/>
        <end position="19"/>
    </location>
</feature>
<gene>
    <name evidence="2" type="ORF">I8J32_005825</name>
</gene>
<keyword evidence="1" id="KW-0732">Signal</keyword>
<name>A0A974Y136_9GAMM</name>
<evidence type="ECO:0000313" key="3">
    <source>
        <dbReference type="Proteomes" id="UP000639274"/>
    </source>
</evidence>
<dbReference type="EMBL" id="CP071518">
    <property type="protein sequence ID" value="QSX79379.1"/>
    <property type="molecule type" value="Genomic_DNA"/>
</dbReference>
<dbReference type="KEGG" id="lsf:I8J32_005825"/>
<dbReference type="AlphaFoldDB" id="A0A974Y136"/>
<accession>A0A974Y136</accession>